<reference evidence="1" key="1">
    <citation type="submission" date="2023-04" db="EMBL/GenBank/DDBJ databases">
        <title>Draft Genome sequencing of Naganishia species isolated from polar environments using Oxford Nanopore Technology.</title>
        <authorList>
            <person name="Leo P."/>
            <person name="Venkateswaran K."/>
        </authorList>
    </citation>
    <scope>NUCLEOTIDE SEQUENCE</scope>
    <source>
        <strain evidence="1">MNA-CCFEE 5262</strain>
    </source>
</reference>
<evidence type="ECO:0000313" key="2">
    <source>
        <dbReference type="Proteomes" id="UP001230649"/>
    </source>
</evidence>
<sequence>MGNVTEGDQERLTDPFVIDERSAKWKAMAREVAGANSLVPSSLASRVQDLYSRGWWTAETYSYFLMFLGPIILKDRLPLEYYRHFLALSQIARTITRLEIEVVELEPLRKKIAQWALDYERLYYQYRESHMPFCTAPIHAMLHVVDYIEWQGPPCRYWCFCIERYGGWLKKELNNNQLPVVALSNRVIKQEQIYQVIADLQPENRQKVVDWARGKKYKPTWAEGDVASQLYDILPKSYRLSQRVIAAIQGFLQARSYSPTHYDQAYDWNQRRHTGLSDFRRIDKPQYGEILHFVEFPWSAVRGARAQMEMLQVAVVQPWITTPLLEGEMEQDLLHPPYRLVQEISKLQVMEVKALRHVAGRIPIDGSNKWVIFEPSLGSMIPDMV</sequence>
<dbReference type="Proteomes" id="UP001230649">
    <property type="component" value="Unassembled WGS sequence"/>
</dbReference>
<organism evidence="1 2">
    <name type="scientific">Naganishia adeliensis</name>
    <dbReference type="NCBI Taxonomy" id="92952"/>
    <lineage>
        <taxon>Eukaryota</taxon>
        <taxon>Fungi</taxon>
        <taxon>Dikarya</taxon>
        <taxon>Basidiomycota</taxon>
        <taxon>Agaricomycotina</taxon>
        <taxon>Tremellomycetes</taxon>
        <taxon>Filobasidiales</taxon>
        <taxon>Filobasidiaceae</taxon>
        <taxon>Naganishia</taxon>
    </lineage>
</organism>
<proteinExistence type="predicted"/>
<gene>
    <name evidence="1" type="ORF">QFC20_003172</name>
</gene>
<evidence type="ECO:0000313" key="1">
    <source>
        <dbReference type="EMBL" id="KAJ9109972.1"/>
    </source>
</evidence>
<protein>
    <submittedName>
        <fullName evidence="1">Uncharacterized protein</fullName>
    </submittedName>
</protein>
<dbReference type="EMBL" id="JASBWS010000027">
    <property type="protein sequence ID" value="KAJ9109972.1"/>
    <property type="molecule type" value="Genomic_DNA"/>
</dbReference>
<accession>A0ACC2WE86</accession>
<keyword evidence="2" id="KW-1185">Reference proteome</keyword>
<name>A0ACC2WE86_9TREE</name>
<comment type="caution">
    <text evidence="1">The sequence shown here is derived from an EMBL/GenBank/DDBJ whole genome shotgun (WGS) entry which is preliminary data.</text>
</comment>